<proteinExistence type="predicted"/>
<dbReference type="RefSeq" id="WP_407667816.1">
    <property type="nucleotide sequence ID" value="NZ_HF570958.1"/>
</dbReference>
<evidence type="ECO:0000256" key="1">
    <source>
        <dbReference type="SAM" id="Phobius"/>
    </source>
</evidence>
<reference evidence="3 4" key="1">
    <citation type="journal article" date="2013" name="ISME J.">
        <title>A metabolic model for members of the genus Tetrasphaera involved in enhanced biological phosphorus removal.</title>
        <authorList>
            <person name="Kristiansen R."/>
            <person name="Nguyen H.T.T."/>
            <person name="Saunders A.M."/>
            <person name="Nielsen J.L."/>
            <person name="Wimmer R."/>
            <person name="Le V.Q."/>
            <person name="McIlroy S.J."/>
            <person name="Petrovski S."/>
            <person name="Seviour R.J."/>
            <person name="Calteau A."/>
            <person name="Nielsen K.L."/>
            <person name="Nielsen P.H."/>
        </authorList>
    </citation>
    <scope>NUCLEOTIDE SEQUENCE [LARGE SCALE GENOMIC DNA]</scope>
    <source>
        <strain evidence="3 4">T1-X7</strain>
    </source>
</reference>
<protein>
    <submittedName>
        <fullName evidence="3">Transposase</fullName>
    </submittedName>
</protein>
<sequence length="119" mass="12878">MPGSWWVLDVHSDRSEPAVPAPVSSLIPVADALTAGDVRPGQDVPVAVWQVLSTVEDPRRRRGRRHRLATVLVVALAAVLAGQRSLAGIAEWAADLPRWARPRLGVRPELHRSSGSSSR</sequence>
<keyword evidence="1" id="KW-0472">Membrane</keyword>
<comment type="caution">
    <text evidence="3">The sequence shown here is derived from an EMBL/GenBank/DDBJ whole genome shotgun (WGS) entry which is preliminary data.</text>
</comment>
<dbReference type="Proteomes" id="UP000035721">
    <property type="component" value="Unassembled WGS sequence"/>
</dbReference>
<dbReference type="InterPro" id="IPR032806">
    <property type="entry name" value="YbfD_N"/>
</dbReference>
<keyword evidence="4" id="KW-1185">Reference proteome</keyword>
<evidence type="ECO:0000313" key="4">
    <source>
        <dbReference type="Proteomes" id="UP000035721"/>
    </source>
</evidence>
<feature type="transmembrane region" description="Helical" evidence="1">
    <location>
        <begin position="68"/>
        <end position="90"/>
    </location>
</feature>
<gene>
    <name evidence="3" type="ORF">BN12_4060026</name>
</gene>
<dbReference type="EMBL" id="CAJB01000342">
    <property type="protein sequence ID" value="CCH79216.1"/>
    <property type="molecule type" value="Genomic_DNA"/>
</dbReference>
<name>A0A077M054_9MICO</name>
<evidence type="ECO:0000313" key="3">
    <source>
        <dbReference type="EMBL" id="CCH79216.1"/>
    </source>
</evidence>
<dbReference type="AlphaFoldDB" id="A0A077M054"/>
<feature type="domain" description="H repeat-associated protein N-terminal" evidence="2">
    <location>
        <begin position="49"/>
        <end position="105"/>
    </location>
</feature>
<organism evidence="3 4">
    <name type="scientific">Nostocoides japonicum T1-X7</name>
    <dbReference type="NCBI Taxonomy" id="1194083"/>
    <lineage>
        <taxon>Bacteria</taxon>
        <taxon>Bacillati</taxon>
        <taxon>Actinomycetota</taxon>
        <taxon>Actinomycetes</taxon>
        <taxon>Micrococcales</taxon>
        <taxon>Intrasporangiaceae</taxon>
        <taxon>Nostocoides</taxon>
    </lineage>
</organism>
<keyword evidence="1" id="KW-0812">Transmembrane</keyword>
<dbReference type="Pfam" id="PF13808">
    <property type="entry name" value="DDE_Tnp_1_assoc"/>
    <property type="match status" value="1"/>
</dbReference>
<accession>A0A077M054</accession>
<keyword evidence="1" id="KW-1133">Transmembrane helix</keyword>
<evidence type="ECO:0000259" key="2">
    <source>
        <dbReference type="Pfam" id="PF13808"/>
    </source>
</evidence>